<organism evidence="1">
    <name type="scientific">marine sediment metagenome</name>
    <dbReference type="NCBI Taxonomy" id="412755"/>
    <lineage>
        <taxon>unclassified sequences</taxon>
        <taxon>metagenomes</taxon>
        <taxon>ecological metagenomes</taxon>
    </lineage>
</organism>
<proteinExistence type="predicted"/>
<name>A0A0F9GX19_9ZZZZ</name>
<sequence length="29" mass="3484">MQKQIDRKMDKVKSLQKAIIIIKEHIKYG</sequence>
<accession>A0A0F9GX19</accession>
<dbReference type="EMBL" id="LAZR01016719">
    <property type="protein sequence ID" value="KKM03284.1"/>
    <property type="molecule type" value="Genomic_DNA"/>
</dbReference>
<protein>
    <submittedName>
        <fullName evidence="1">Uncharacterized protein</fullName>
    </submittedName>
</protein>
<gene>
    <name evidence="1" type="ORF">LCGC14_1775970</name>
</gene>
<evidence type="ECO:0000313" key="1">
    <source>
        <dbReference type="EMBL" id="KKM03284.1"/>
    </source>
</evidence>
<reference evidence="1" key="1">
    <citation type="journal article" date="2015" name="Nature">
        <title>Complex archaea that bridge the gap between prokaryotes and eukaryotes.</title>
        <authorList>
            <person name="Spang A."/>
            <person name="Saw J.H."/>
            <person name="Jorgensen S.L."/>
            <person name="Zaremba-Niedzwiedzka K."/>
            <person name="Martijn J."/>
            <person name="Lind A.E."/>
            <person name="van Eijk R."/>
            <person name="Schleper C."/>
            <person name="Guy L."/>
            <person name="Ettema T.J."/>
        </authorList>
    </citation>
    <scope>NUCLEOTIDE SEQUENCE</scope>
</reference>
<comment type="caution">
    <text evidence="1">The sequence shown here is derived from an EMBL/GenBank/DDBJ whole genome shotgun (WGS) entry which is preliminary data.</text>
</comment>
<dbReference type="AlphaFoldDB" id="A0A0F9GX19"/>